<comment type="caution">
    <text evidence="2">The sequence shown here is derived from an EMBL/GenBank/DDBJ whole genome shotgun (WGS) entry which is preliminary data.</text>
</comment>
<organism evidence="2 3">
    <name type="scientific">Cypionkella sinensis</name>
    <dbReference type="NCBI Taxonomy" id="1756043"/>
    <lineage>
        <taxon>Bacteria</taxon>
        <taxon>Pseudomonadati</taxon>
        <taxon>Pseudomonadota</taxon>
        <taxon>Alphaproteobacteria</taxon>
        <taxon>Rhodobacterales</taxon>
        <taxon>Paracoccaceae</taxon>
        <taxon>Cypionkella</taxon>
    </lineage>
</organism>
<evidence type="ECO:0000313" key="3">
    <source>
        <dbReference type="Proteomes" id="UP001595547"/>
    </source>
</evidence>
<gene>
    <name evidence="2" type="ORF">ACFOGH_12410</name>
</gene>
<evidence type="ECO:0000256" key="1">
    <source>
        <dbReference type="SAM" id="Phobius"/>
    </source>
</evidence>
<evidence type="ECO:0000313" key="2">
    <source>
        <dbReference type="EMBL" id="MFC3181798.1"/>
    </source>
</evidence>
<keyword evidence="1" id="KW-1133">Transmembrane helix</keyword>
<dbReference type="Proteomes" id="UP001595547">
    <property type="component" value="Unassembled WGS sequence"/>
</dbReference>
<feature type="transmembrane region" description="Helical" evidence="1">
    <location>
        <begin position="30"/>
        <end position="46"/>
    </location>
</feature>
<reference evidence="3" key="1">
    <citation type="journal article" date="2019" name="Int. J. Syst. Evol. Microbiol.">
        <title>The Global Catalogue of Microorganisms (GCM) 10K type strain sequencing project: providing services to taxonomists for standard genome sequencing and annotation.</title>
        <authorList>
            <consortium name="The Broad Institute Genomics Platform"/>
            <consortium name="The Broad Institute Genome Sequencing Center for Infectious Disease"/>
            <person name="Wu L."/>
            <person name="Ma J."/>
        </authorList>
    </citation>
    <scope>NUCLEOTIDE SEQUENCE [LARGE SCALE GENOMIC DNA]</scope>
    <source>
        <strain evidence="3">KCTC 52039</strain>
    </source>
</reference>
<name>A0ABV7J6N9_9RHOB</name>
<dbReference type="RefSeq" id="WP_380073384.1">
    <property type="nucleotide sequence ID" value="NZ_JBHRTO010000001.1"/>
</dbReference>
<keyword evidence="1" id="KW-0472">Membrane</keyword>
<sequence>MHNRLRWLMGATALLYIGPLMAGLGGYGWPLVPVFLVLFLLWQFILRPQNWPRQFHDWTQYQAWATLFSNAAIQLLFVALLFGIGRGIGGALGFVPPYGEMLPVAISFLSIPLARMIWDPWKANEINNILDHAIDQIAHPGNPVDASELRTARRMIAPLAELPDDTTPAVVAQHLLALSAHAKPAYIRTALLERARADASRAELIAMILHCTDPDLIVRVNGDGPTLALQLLHEDPELVALFATRLAQAMPQDPEIWGKSPSVDLLQSWLTNLANTAAELPLLALIAATNAAQPEDGLA</sequence>
<accession>A0ABV7J6N9</accession>
<evidence type="ECO:0008006" key="4">
    <source>
        <dbReference type="Google" id="ProtNLM"/>
    </source>
</evidence>
<feature type="transmembrane region" description="Helical" evidence="1">
    <location>
        <begin position="67"/>
        <end position="89"/>
    </location>
</feature>
<proteinExistence type="predicted"/>
<keyword evidence="3" id="KW-1185">Reference proteome</keyword>
<protein>
    <recommendedName>
        <fullName evidence="4">HEAT repeat domain-containing protein</fullName>
    </recommendedName>
</protein>
<dbReference type="EMBL" id="JBHRTO010000001">
    <property type="protein sequence ID" value="MFC3181798.1"/>
    <property type="molecule type" value="Genomic_DNA"/>
</dbReference>
<keyword evidence="1" id="KW-0812">Transmembrane</keyword>